<organism evidence="3 4">
    <name type="scientific">Plectus sambesii</name>
    <dbReference type="NCBI Taxonomy" id="2011161"/>
    <lineage>
        <taxon>Eukaryota</taxon>
        <taxon>Metazoa</taxon>
        <taxon>Ecdysozoa</taxon>
        <taxon>Nematoda</taxon>
        <taxon>Chromadorea</taxon>
        <taxon>Plectida</taxon>
        <taxon>Plectina</taxon>
        <taxon>Plectoidea</taxon>
        <taxon>Plectidae</taxon>
        <taxon>Plectus</taxon>
    </lineage>
</organism>
<dbReference type="InterPro" id="IPR041588">
    <property type="entry name" value="Integrase_H2C2"/>
</dbReference>
<evidence type="ECO:0000259" key="2">
    <source>
        <dbReference type="Pfam" id="PF17921"/>
    </source>
</evidence>
<protein>
    <submittedName>
        <fullName evidence="4">Integrase zinc-binding domain-containing protein</fullName>
    </submittedName>
</protein>
<dbReference type="Proteomes" id="UP000887566">
    <property type="component" value="Unplaced"/>
</dbReference>
<keyword evidence="3" id="KW-1185">Reference proteome</keyword>
<evidence type="ECO:0000313" key="3">
    <source>
        <dbReference type="Proteomes" id="UP000887566"/>
    </source>
</evidence>
<evidence type="ECO:0000313" key="4">
    <source>
        <dbReference type="WBParaSite" id="PSAMB.scaffold1224size34126.g12042.t1"/>
    </source>
</evidence>
<feature type="domain" description="Integrase zinc-binding" evidence="2">
    <location>
        <begin position="129"/>
        <end position="180"/>
    </location>
</feature>
<sequence>MSLKDKIMKQKPSKYYQYGGFELEKYNNIVDFLHSNKLPNFGISNSDKTALKNKIGNFKRMCKDFCLGANGVTLLYIKTTASKKKQAASKDPIAKEEHSDDSNQDLSSDFKHSPTQTESKSRKVLLKGQVKRVIEEVHKEVGKMVKNTYSTIKEYYYWETIQWDCEAFCAMCPCCQRNKPFKVRY</sequence>
<proteinExistence type="predicted"/>
<accession>A0A914USI9</accession>
<name>A0A914USI9_9BILA</name>
<dbReference type="WBParaSite" id="PSAMB.scaffold1224size34126.g12042.t1">
    <property type="protein sequence ID" value="PSAMB.scaffold1224size34126.g12042.t1"/>
    <property type="gene ID" value="PSAMB.scaffold1224size34126.g12042"/>
</dbReference>
<reference evidence="4" key="1">
    <citation type="submission" date="2022-11" db="UniProtKB">
        <authorList>
            <consortium name="WormBaseParasite"/>
        </authorList>
    </citation>
    <scope>IDENTIFICATION</scope>
</reference>
<dbReference type="AlphaFoldDB" id="A0A914USI9"/>
<feature type="region of interest" description="Disordered" evidence="1">
    <location>
        <begin position="86"/>
        <end position="123"/>
    </location>
</feature>
<dbReference type="Gene3D" id="1.10.340.70">
    <property type="match status" value="1"/>
</dbReference>
<dbReference type="Pfam" id="PF17921">
    <property type="entry name" value="Integrase_H2C2"/>
    <property type="match status" value="1"/>
</dbReference>
<feature type="compositionally biased region" description="Basic and acidic residues" evidence="1">
    <location>
        <begin position="92"/>
        <end position="101"/>
    </location>
</feature>
<evidence type="ECO:0000256" key="1">
    <source>
        <dbReference type="SAM" id="MobiDB-lite"/>
    </source>
</evidence>